<proteinExistence type="predicted"/>
<gene>
    <name evidence="2" type="ORF">K0M31_007764</name>
</gene>
<evidence type="ECO:0000256" key="1">
    <source>
        <dbReference type="SAM" id="MobiDB-lite"/>
    </source>
</evidence>
<protein>
    <submittedName>
        <fullName evidence="2">Uncharacterized protein</fullName>
    </submittedName>
</protein>
<feature type="compositionally biased region" description="Low complexity" evidence="1">
    <location>
        <begin position="60"/>
        <end position="83"/>
    </location>
</feature>
<sequence>MPIFFQNENDPKSLERPRDQFLEDMKIDSKTETVDGQFTIARNVCPPVVWEVRFVREPASSLAKSSSRSSLAPLPTTLTPSLPIDGVSPSDISDKPGPFSWTQRATRLVNERQTSTDDTSRDGHKSHSAH</sequence>
<dbReference type="Proteomes" id="UP001177670">
    <property type="component" value="Unassembled WGS sequence"/>
</dbReference>
<keyword evidence="3" id="KW-1185">Reference proteome</keyword>
<accession>A0AA40KWC1</accession>
<organism evidence="2 3">
    <name type="scientific">Melipona bicolor</name>
    <dbReference type="NCBI Taxonomy" id="60889"/>
    <lineage>
        <taxon>Eukaryota</taxon>
        <taxon>Metazoa</taxon>
        <taxon>Ecdysozoa</taxon>
        <taxon>Arthropoda</taxon>
        <taxon>Hexapoda</taxon>
        <taxon>Insecta</taxon>
        <taxon>Pterygota</taxon>
        <taxon>Neoptera</taxon>
        <taxon>Endopterygota</taxon>
        <taxon>Hymenoptera</taxon>
        <taxon>Apocrita</taxon>
        <taxon>Aculeata</taxon>
        <taxon>Apoidea</taxon>
        <taxon>Anthophila</taxon>
        <taxon>Apidae</taxon>
        <taxon>Melipona</taxon>
    </lineage>
</organism>
<feature type="compositionally biased region" description="Basic and acidic residues" evidence="1">
    <location>
        <begin position="114"/>
        <end position="130"/>
    </location>
</feature>
<comment type="caution">
    <text evidence="2">The sequence shown here is derived from an EMBL/GenBank/DDBJ whole genome shotgun (WGS) entry which is preliminary data.</text>
</comment>
<feature type="compositionally biased region" description="Polar residues" evidence="1">
    <location>
        <begin position="100"/>
        <end position="113"/>
    </location>
</feature>
<evidence type="ECO:0000313" key="2">
    <source>
        <dbReference type="EMBL" id="KAK1134998.1"/>
    </source>
</evidence>
<feature type="region of interest" description="Disordered" evidence="1">
    <location>
        <begin position="60"/>
        <end position="130"/>
    </location>
</feature>
<dbReference type="EMBL" id="JAHYIQ010000002">
    <property type="protein sequence ID" value="KAK1134998.1"/>
    <property type="molecule type" value="Genomic_DNA"/>
</dbReference>
<name>A0AA40KWC1_9HYME</name>
<evidence type="ECO:0000313" key="3">
    <source>
        <dbReference type="Proteomes" id="UP001177670"/>
    </source>
</evidence>
<reference evidence="2" key="1">
    <citation type="submission" date="2021-10" db="EMBL/GenBank/DDBJ databases">
        <title>Melipona bicolor Genome sequencing and assembly.</title>
        <authorList>
            <person name="Araujo N.S."/>
            <person name="Arias M.C."/>
        </authorList>
    </citation>
    <scope>NUCLEOTIDE SEQUENCE</scope>
    <source>
        <strain evidence="2">USP_2M_L1-L4_2017</strain>
        <tissue evidence="2">Whole body</tissue>
    </source>
</reference>
<dbReference type="AlphaFoldDB" id="A0AA40KWC1"/>